<proteinExistence type="predicted"/>
<dbReference type="KEGG" id="mxe:MYXE_30690"/>
<evidence type="ECO:0008006" key="3">
    <source>
        <dbReference type="Google" id="ProtNLM"/>
    </source>
</evidence>
<organism evidence="1 2">
    <name type="scientific">Mycobacterium xenopi</name>
    <dbReference type="NCBI Taxonomy" id="1789"/>
    <lineage>
        <taxon>Bacteria</taxon>
        <taxon>Bacillati</taxon>
        <taxon>Actinomycetota</taxon>
        <taxon>Actinomycetes</taxon>
        <taxon>Mycobacteriales</taxon>
        <taxon>Mycobacteriaceae</taxon>
        <taxon>Mycobacterium</taxon>
    </lineage>
</organism>
<dbReference type="RefSeq" id="WP_085193818.1">
    <property type="nucleotide sequence ID" value="NZ_AP022314.1"/>
</dbReference>
<dbReference type="EMBL" id="AP022314">
    <property type="protein sequence ID" value="BBU23279.1"/>
    <property type="molecule type" value="Genomic_DNA"/>
</dbReference>
<evidence type="ECO:0000313" key="2">
    <source>
        <dbReference type="Proteomes" id="UP000464624"/>
    </source>
</evidence>
<dbReference type="Proteomes" id="UP000464624">
    <property type="component" value="Chromosome"/>
</dbReference>
<evidence type="ECO:0000313" key="1">
    <source>
        <dbReference type="EMBL" id="BBU23279.1"/>
    </source>
</evidence>
<name>A0AAD1H4A2_MYCXE</name>
<sequence>MLTAAELKACHYCARVVDAVTAPDHPIRRWLPALLERLQTELSTSRSRNGNVAAAEQLDMTELIGTAQAAAILGRTQRRVQQIAADLDGQTVDGRLLFRRSDVLSYKEAMSERRPA</sequence>
<accession>A0AAD1H4A2</accession>
<gene>
    <name evidence="1" type="ORF">MYXE_30690</name>
</gene>
<dbReference type="AlphaFoldDB" id="A0AAD1H4A2"/>
<protein>
    <recommendedName>
        <fullName evidence="3">Helix-turn-helix domain-containing protein</fullName>
    </recommendedName>
</protein>
<reference evidence="1 2" key="1">
    <citation type="submission" date="2019-12" db="EMBL/GenBank/DDBJ databases">
        <title>Complete genome sequence of Mycolicibacterium xenopi str. JCM15661T.</title>
        <authorList>
            <person name="Yoshida M."/>
            <person name="Fukano H."/>
            <person name="Asakura T."/>
            <person name="Hoshino Y."/>
        </authorList>
    </citation>
    <scope>NUCLEOTIDE SEQUENCE [LARGE SCALE GENOMIC DNA]</scope>
    <source>
        <strain evidence="1 2">JCM 15661T</strain>
    </source>
</reference>